<keyword evidence="2" id="KW-1185">Reference proteome</keyword>
<evidence type="ECO:0000313" key="1">
    <source>
        <dbReference type="EMBL" id="OLQ13791.1"/>
    </source>
</evidence>
<reference evidence="1 2" key="1">
    <citation type="submission" date="2016-02" db="EMBL/GenBank/DDBJ databases">
        <title>Genome analysis of coral dinoflagellate symbionts highlights evolutionary adaptations to a symbiotic lifestyle.</title>
        <authorList>
            <person name="Aranda M."/>
            <person name="Li Y."/>
            <person name="Liew Y.J."/>
            <person name="Baumgarten S."/>
            <person name="Simakov O."/>
            <person name="Wilson M."/>
            <person name="Piel J."/>
            <person name="Ashoor H."/>
            <person name="Bougouffa S."/>
            <person name="Bajic V.B."/>
            <person name="Ryu T."/>
            <person name="Ravasi T."/>
            <person name="Bayer T."/>
            <person name="Micklem G."/>
            <person name="Kim H."/>
            <person name="Bhak J."/>
            <person name="Lajeunesse T.C."/>
            <person name="Voolstra C.R."/>
        </authorList>
    </citation>
    <scope>NUCLEOTIDE SEQUENCE [LARGE SCALE GENOMIC DNA]</scope>
    <source>
        <strain evidence="1 2">CCMP2467</strain>
    </source>
</reference>
<accession>A0A1Q9F2A5</accession>
<dbReference type="EMBL" id="LSRX01000023">
    <property type="protein sequence ID" value="OLQ13791.1"/>
    <property type="molecule type" value="Genomic_DNA"/>
</dbReference>
<organism evidence="1 2">
    <name type="scientific">Symbiodinium microadriaticum</name>
    <name type="common">Dinoflagellate</name>
    <name type="synonym">Zooxanthella microadriatica</name>
    <dbReference type="NCBI Taxonomy" id="2951"/>
    <lineage>
        <taxon>Eukaryota</taxon>
        <taxon>Sar</taxon>
        <taxon>Alveolata</taxon>
        <taxon>Dinophyceae</taxon>
        <taxon>Suessiales</taxon>
        <taxon>Symbiodiniaceae</taxon>
        <taxon>Symbiodinium</taxon>
    </lineage>
</organism>
<gene>
    <name evidence="1" type="ORF">AK812_SmicGene2156</name>
</gene>
<dbReference type="AlphaFoldDB" id="A0A1Q9F2A5"/>
<protein>
    <submittedName>
        <fullName evidence="1">Uncharacterized protein</fullName>
    </submittedName>
</protein>
<dbReference type="Proteomes" id="UP000186817">
    <property type="component" value="Unassembled WGS sequence"/>
</dbReference>
<name>A0A1Q9F2A5_SYMMI</name>
<comment type="caution">
    <text evidence="1">The sequence shown here is derived from an EMBL/GenBank/DDBJ whole genome shotgun (WGS) entry which is preliminary data.</text>
</comment>
<sequence length="204" mass="21433">MEDFTRALAQAASHEDFASPEGFLYSGGNPGQVRNCLIEELESGDQKRIAVALDFFLIALSINLFGTKLSKEGGAHRKFSSQGSGTKTLVGVVAIMVEVNKRNMPPGASLNSLAAAFPELGLLTMLSDSAKPAPAVAQMNFRREIKLGLMAKTTGIMGSGPKEAEEAAKRGILASKIGSASKPLFGGSTFLKVIDPLSTAMEEA</sequence>
<proteinExistence type="predicted"/>
<evidence type="ECO:0000313" key="2">
    <source>
        <dbReference type="Proteomes" id="UP000186817"/>
    </source>
</evidence>